<dbReference type="AlphaFoldDB" id="A0A196SIZ8"/>
<dbReference type="EMBL" id="LXWW01000050">
    <property type="protein sequence ID" value="OAO17013.1"/>
    <property type="molecule type" value="Genomic_DNA"/>
</dbReference>
<dbReference type="Proteomes" id="UP000078348">
    <property type="component" value="Unassembled WGS sequence"/>
</dbReference>
<feature type="region of interest" description="Disordered" evidence="1">
    <location>
        <begin position="1"/>
        <end position="47"/>
    </location>
</feature>
<proteinExistence type="predicted"/>
<feature type="compositionally biased region" description="Basic residues" evidence="1">
    <location>
        <begin position="29"/>
        <end position="38"/>
    </location>
</feature>
<comment type="caution">
    <text evidence="2">The sequence shown here is derived from an EMBL/GenBank/DDBJ whole genome shotgun (WGS) entry which is preliminary data.</text>
</comment>
<name>A0A196SIZ8_BLAHN</name>
<sequence>MQEEENKDADIPTVVETVPEAQQKNEPKKHGKKKKTKAAAKQEVKEEEIITDEDFGPEVDFTKMEGFQYDPEKAEYHMDEVTIKRRPWKIQDVRSFLYLRRLERRHNKLVHGLASVRDLTPKQILKEEIREITKYNEDMREEKQREHARNGDYEYVDNEIHFQPENEEELKEELIQ</sequence>
<organism evidence="2 3">
    <name type="scientific">Blastocystis sp. subtype 1 (strain ATCC 50177 / NandII)</name>
    <dbReference type="NCBI Taxonomy" id="478820"/>
    <lineage>
        <taxon>Eukaryota</taxon>
        <taxon>Sar</taxon>
        <taxon>Stramenopiles</taxon>
        <taxon>Bigyra</taxon>
        <taxon>Opalozoa</taxon>
        <taxon>Opalinata</taxon>
        <taxon>Blastocystidae</taxon>
        <taxon>Blastocystis</taxon>
    </lineage>
</organism>
<protein>
    <submittedName>
        <fullName evidence="2">Uncharacterized protein</fullName>
    </submittedName>
</protein>
<reference evidence="2 3" key="1">
    <citation type="submission" date="2016-05" db="EMBL/GenBank/DDBJ databases">
        <title>Nuclear genome of Blastocystis sp. subtype 1 NandII.</title>
        <authorList>
            <person name="Gentekaki E."/>
            <person name="Curtis B."/>
            <person name="Stairs C."/>
            <person name="Eme L."/>
            <person name="Herman E."/>
            <person name="Klimes V."/>
            <person name="Arias M.C."/>
            <person name="Elias M."/>
            <person name="Hilliou F."/>
            <person name="Klute M."/>
            <person name="Malik S.-B."/>
            <person name="Pightling A."/>
            <person name="Rachubinski R."/>
            <person name="Salas D."/>
            <person name="Schlacht A."/>
            <person name="Suga H."/>
            <person name="Archibald J."/>
            <person name="Ball S.G."/>
            <person name="Clark G."/>
            <person name="Dacks J."/>
            <person name="Van Der Giezen M."/>
            <person name="Tsaousis A."/>
            <person name="Roger A."/>
        </authorList>
    </citation>
    <scope>NUCLEOTIDE SEQUENCE [LARGE SCALE GENOMIC DNA]</scope>
    <source>
        <strain evidence="3">ATCC 50177 / NandII</strain>
    </source>
</reference>
<evidence type="ECO:0000313" key="3">
    <source>
        <dbReference type="Proteomes" id="UP000078348"/>
    </source>
</evidence>
<gene>
    <name evidence="2" type="ORF">AV274_1267</name>
</gene>
<accession>A0A196SIZ8</accession>
<evidence type="ECO:0000313" key="2">
    <source>
        <dbReference type="EMBL" id="OAO17013.1"/>
    </source>
</evidence>
<evidence type="ECO:0000256" key="1">
    <source>
        <dbReference type="SAM" id="MobiDB-lite"/>
    </source>
</evidence>
<keyword evidence="3" id="KW-1185">Reference proteome</keyword>